<organism evidence="2 3">
    <name type="scientific">Oesophagostomum dentatum</name>
    <name type="common">Nodular worm</name>
    <dbReference type="NCBI Taxonomy" id="61180"/>
    <lineage>
        <taxon>Eukaryota</taxon>
        <taxon>Metazoa</taxon>
        <taxon>Ecdysozoa</taxon>
        <taxon>Nematoda</taxon>
        <taxon>Chromadorea</taxon>
        <taxon>Rhabditida</taxon>
        <taxon>Rhabditina</taxon>
        <taxon>Rhabditomorpha</taxon>
        <taxon>Strongyloidea</taxon>
        <taxon>Strongylidae</taxon>
        <taxon>Oesophagostomum</taxon>
    </lineage>
</organism>
<evidence type="ECO:0000256" key="1">
    <source>
        <dbReference type="SAM" id="Phobius"/>
    </source>
</evidence>
<keyword evidence="3" id="KW-1185">Reference proteome</keyword>
<proteinExistence type="predicted"/>
<feature type="transmembrane region" description="Helical" evidence="1">
    <location>
        <begin position="12"/>
        <end position="32"/>
    </location>
</feature>
<protein>
    <submittedName>
        <fullName evidence="2">Uncharacterized protein</fullName>
    </submittedName>
</protein>
<dbReference type="Proteomes" id="UP000053660">
    <property type="component" value="Unassembled WGS sequence"/>
</dbReference>
<accession>A0A0B1T7U7</accession>
<sequence length="67" mass="7667">MRLLNRNEGTVRCFAVIFVLVLFTDLLVIVYLQSRSRISRSVDLRLANNAVEFLKLVNASYGPVRIL</sequence>
<dbReference type="EMBL" id="KN551507">
    <property type="protein sequence ID" value="KHJ92191.1"/>
    <property type="molecule type" value="Genomic_DNA"/>
</dbReference>
<dbReference type="AlphaFoldDB" id="A0A0B1T7U7"/>
<keyword evidence="1" id="KW-1133">Transmembrane helix</keyword>
<keyword evidence="1" id="KW-0812">Transmembrane</keyword>
<evidence type="ECO:0000313" key="2">
    <source>
        <dbReference type="EMBL" id="KHJ92191.1"/>
    </source>
</evidence>
<keyword evidence="1" id="KW-0472">Membrane</keyword>
<evidence type="ECO:0000313" key="3">
    <source>
        <dbReference type="Proteomes" id="UP000053660"/>
    </source>
</evidence>
<reference evidence="2 3" key="1">
    <citation type="submission" date="2014-03" db="EMBL/GenBank/DDBJ databases">
        <title>Draft genome of the hookworm Oesophagostomum dentatum.</title>
        <authorList>
            <person name="Mitreva M."/>
        </authorList>
    </citation>
    <scope>NUCLEOTIDE SEQUENCE [LARGE SCALE GENOMIC DNA]</scope>
    <source>
        <strain evidence="2 3">OD-Hann</strain>
    </source>
</reference>
<gene>
    <name evidence="2" type="ORF">OESDEN_07927</name>
</gene>
<name>A0A0B1T7U7_OESDE</name>